<accession>A0A5B7DX97</accession>
<dbReference type="EMBL" id="VSRR010001480">
    <property type="protein sequence ID" value="MPC25583.1"/>
    <property type="molecule type" value="Genomic_DNA"/>
</dbReference>
<comment type="caution">
    <text evidence="2">The sequence shown here is derived from an EMBL/GenBank/DDBJ whole genome shotgun (WGS) entry which is preliminary data.</text>
</comment>
<protein>
    <submittedName>
        <fullName evidence="2">Uncharacterized protein</fullName>
    </submittedName>
</protein>
<organism evidence="2 3">
    <name type="scientific">Portunus trituberculatus</name>
    <name type="common">Swimming crab</name>
    <name type="synonym">Neptunus trituberculatus</name>
    <dbReference type="NCBI Taxonomy" id="210409"/>
    <lineage>
        <taxon>Eukaryota</taxon>
        <taxon>Metazoa</taxon>
        <taxon>Ecdysozoa</taxon>
        <taxon>Arthropoda</taxon>
        <taxon>Crustacea</taxon>
        <taxon>Multicrustacea</taxon>
        <taxon>Malacostraca</taxon>
        <taxon>Eumalacostraca</taxon>
        <taxon>Eucarida</taxon>
        <taxon>Decapoda</taxon>
        <taxon>Pleocyemata</taxon>
        <taxon>Brachyura</taxon>
        <taxon>Eubrachyura</taxon>
        <taxon>Portunoidea</taxon>
        <taxon>Portunidae</taxon>
        <taxon>Portuninae</taxon>
        <taxon>Portunus</taxon>
    </lineage>
</organism>
<feature type="region of interest" description="Disordered" evidence="1">
    <location>
        <begin position="1"/>
        <end position="27"/>
    </location>
</feature>
<sequence length="68" mass="8184">MKVVEIEEEGKSKVVDDTTEPHHKPEEMSKLEDINKINELSRKWKLEFNAKKCHIRELGKRKRRLAWN</sequence>
<dbReference type="Proteomes" id="UP000324222">
    <property type="component" value="Unassembled WGS sequence"/>
</dbReference>
<keyword evidence="3" id="KW-1185">Reference proteome</keyword>
<evidence type="ECO:0000313" key="2">
    <source>
        <dbReference type="EMBL" id="MPC25583.1"/>
    </source>
</evidence>
<name>A0A5B7DX97_PORTR</name>
<evidence type="ECO:0000313" key="3">
    <source>
        <dbReference type="Proteomes" id="UP000324222"/>
    </source>
</evidence>
<proteinExistence type="predicted"/>
<reference evidence="2 3" key="1">
    <citation type="submission" date="2019-05" db="EMBL/GenBank/DDBJ databases">
        <title>Another draft genome of Portunus trituberculatus and its Hox gene families provides insights of decapod evolution.</title>
        <authorList>
            <person name="Jeong J.-H."/>
            <person name="Song I."/>
            <person name="Kim S."/>
            <person name="Choi T."/>
            <person name="Kim D."/>
            <person name="Ryu S."/>
            <person name="Kim W."/>
        </authorList>
    </citation>
    <scope>NUCLEOTIDE SEQUENCE [LARGE SCALE GENOMIC DNA]</scope>
    <source>
        <tissue evidence="2">Muscle</tissue>
    </source>
</reference>
<feature type="compositionally biased region" description="Basic and acidic residues" evidence="1">
    <location>
        <begin position="9"/>
        <end position="27"/>
    </location>
</feature>
<evidence type="ECO:0000256" key="1">
    <source>
        <dbReference type="SAM" id="MobiDB-lite"/>
    </source>
</evidence>
<gene>
    <name evidence="2" type="ORF">E2C01_018701</name>
</gene>
<dbReference type="AlphaFoldDB" id="A0A5B7DX97"/>